<dbReference type="EMBL" id="JBHEZY010000004">
    <property type="protein sequence ID" value="MFC1431375.1"/>
    <property type="molecule type" value="Genomic_DNA"/>
</dbReference>
<proteinExistence type="predicted"/>
<feature type="region of interest" description="Disordered" evidence="1">
    <location>
        <begin position="136"/>
        <end position="164"/>
    </location>
</feature>
<sequence>MIIGYRPGDGTYLPHWSVRTLPDLTQTTRPVLDRTSLPLDGEALTAEQEEMLAVLARDAQLRGGVLTDRQPASRLRGWANWHPAAGTICPGHQLAPVAVQVCSAGDQRASAPELPFDQERACAIDKRHRRQPWNRRTGYGVLTGSDAEPGTFSAGGTAARKGRS</sequence>
<comment type="caution">
    <text evidence="2">The sequence shown here is derived from an EMBL/GenBank/DDBJ whole genome shotgun (WGS) entry which is preliminary data.</text>
</comment>
<evidence type="ECO:0000256" key="1">
    <source>
        <dbReference type="SAM" id="MobiDB-lite"/>
    </source>
</evidence>
<organism evidence="2 3">
    <name type="scientific">Streptacidiphilus alkalitolerans</name>
    <dbReference type="NCBI Taxonomy" id="3342712"/>
    <lineage>
        <taxon>Bacteria</taxon>
        <taxon>Bacillati</taxon>
        <taxon>Actinomycetota</taxon>
        <taxon>Actinomycetes</taxon>
        <taxon>Kitasatosporales</taxon>
        <taxon>Streptomycetaceae</taxon>
        <taxon>Streptacidiphilus</taxon>
    </lineage>
</organism>
<reference evidence="2 3" key="1">
    <citation type="submission" date="2024-09" db="EMBL/GenBank/DDBJ databases">
        <authorList>
            <person name="Lee S.D."/>
        </authorList>
    </citation>
    <scope>NUCLEOTIDE SEQUENCE [LARGE SCALE GENOMIC DNA]</scope>
    <source>
        <strain evidence="2 3">N1-3</strain>
    </source>
</reference>
<gene>
    <name evidence="2" type="ORF">ACEZDB_12040</name>
</gene>
<protein>
    <submittedName>
        <fullName evidence="2">Uncharacterized protein</fullName>
    </submittedName>
</protein>
<name>A0ABV6WZA8_9ACTN</name>
<dbReference type="Proteomes" id="UP001592530">
    <property type="component" value="Unassembled WGS sequence"/>
</dbReference>
<dbReference type="RefSeq" id="WP_380551842.1">
    <property type="nucleotide sequence ID" value="NZ_JBHEZY010000004.1"/>
</dbReference>
<evidence type="ECO:0000313" key="2">
    <source>
        <dbReference type="EMBL" id="MFC1431375.1"/>
    </source>
</evidence>
<accession>A0ABV6WZA8</accession>
<evidence type="ECO:0000313" key="3">
    <source>
        <dbReference type="Proteomes" id="UP001592530"/>
    </source>
</evidence>